<proteinExistence type="predicted"/>
<evidence type="ECO:0000313" key="2">
    <source>
        <dbReference type="EMBL" id="PON41434.1"/>
    </source>
</evidence>
<dbReference type="EMBL" id="JXTB01000415">
    <property type="protein sequence ID" value="PON41434.1"/>
    <property type="molecule type" value="Genomic_DNA"/>
</dbReference>
<organism evidence="2 3">
    <name type="scientific">Parasponia andersonii</name>
    <name type="common">Sponia andersonii</name>
    <dbReference type="NCBI Taxonomy" id="3476"/>
    <lineage>
        <taxon>Eukaryota</taxon>
        <taxon>Viridiplantae</taxon>
        <taxon>Streptophyta</taxon>
        <taxon>Embryophyta</taxon>
        <taxon>Tracheophyta</taxon>
        <taxon>Spermatophyta</taxon>
        <taxon>Magnoliopsida</taxon>
        <taxon>eudicotyledons</taxon>
        <taxon>Gunneridae</taxon>
        <taxon>Pentapetalae</taxon>
        <taxon>rosids</taxon>
        <taxon>fabids</taxon>
        <taxon>Rosales</taxon>
        <taxon>Cannabaceae</taxon>
        <taxon>Parasponia</taxon>
    </lineage>
</organism>
<dbReference type="InterPro" id="IPR044730">
    <property type="entry name" value="RNase_H-like_dom_plant"/>
</dbReference>
<dbReference type="Proteomes" id="UP000237105">
    <property type="component" value="Unassembled WGS sequence"/>
</dbReference>
<feature type="domain" description="RNase H type-1" evidence="1">
    <location>
        <begin position="2"/>
        <end position="100"/>
    </location>
</feature>
<reference evidence="3" key="1">
    <citation type="submission" date="2016-06" db="EMBL/GenBank/DDBJ databases">
        <title>Parallel loss of symbiosis genes in relatives of nitrogen-fixing non-legume Parasponia.</title>
        <authorList>
            <person name="Van Velzen R."/>
            <person name="Holmer R."/>
            <person name="Bu F."/>
            <person name="Rutten L."/>
            <person name="Van Zeijl A."/>
            <person name="Liu W."/>
            <person name="Santuari L."/>
            <person name="Cao Q."/>
            <person name="Sharma T."/>
            <person name="Shen D."/>
            <person name="Roswanjaya Y."/>
            <person name="Wardhani T."/>
            <person name="Kalhor M.S."/>
            <person name="Jansen J."/>
            <person name="Van den Hoogen J."/>
            <person name="Gungor B."/>
            <person name="Hartog M."/>
            <person name="Hontelez J."/>
            <person name="Verver J."/>
            <person name="Yang W.-C."/>
            <person name="Schijlen E."/>
            <person name="Repin R."/>
            <person name="Schilthuizen M."/>
            <person name="Schranz E."/>
            <person name="Heidstra R."/>
            <person name="Miyata K."/>
            <person name="Fedorova E."/>
            <person name="Kohlen W."/>
            <person name="Bisseling T."/>
            <person name="Smit S."/>
            <person name="Geurts R."/>
        </authorList>
    </citation>
    <scope>NUCLEOTIDE SEQUENCE [LARGE SCALE GENOMIC DNA]</scope>
    <source>
        <strain evidence="3">cv. WU1-14</strain>
    </source>
</reference>
<dbReference type="GO" id="GO:0003676">
    <property type="term" value="F:nucleic acid binding"/>
    <property type="evidence" value="ECO:0007669"/>
    <property type="project" value="InterPro"/>
</dbReference>
<comment type="caution">
    <text evidence="2">The sequence shown here is derived from an EMBL/GenBank/DDBJ whole genome shotgun (WGS) entry which is preliminary data.</text>
</comment>
<sequence length="128" mass="13342">MGAGAVIRDSQSAVIRAQSKAAELIAIREGPLFAEACALHVSYIKSDHLAAVQAINSTGGLSPNDLVVGDIISFMSVASRGPCNFVPGEGNKVAHLLAKLSFNISNDVLCYENIPNSVATLVAYDILS</sequence>
<evidence type="ECO:0000313" key="3">
    <source>
        <dbReference type="Proteomes" id="UP000237105"/>
    </source>
</evidence>
<dbReference type="InterPro" id="IPR002156">
    <property type="entry name" value="RNaseH_domain"/>
</dbReference>
<name>A0A2P5AXZ8_PARAD</name>
<dbReference type="CDD" id="cd06222">
    <property type="entry name" value="RNase_H_like"/>
    <property type="match status" value="1"/>
</dbReference>
<dbReference type="GO" id="GO:0004523">
    <property type="term" value="F:RNA-DNA hybrid ribonuclease activity"/>
    <property type="evidence" value="ECO:0007669"/>
    <property type="project" value="InterPro"/>
</dbReference>
<dbReference type="InterPro" id="IPR053151">
    <property type="entry name" value="RNase_H-like"/>
</dbReference>
<accession>A0A2P5AXZ8</accession>
<dbReference type="PANTHER" id="PTHR47723">
    <property type="entry name" value="OS05G0353850 PROTEIN"/>
    <property type="match status" value="1"/>
</dbReference>
<protein>
    <recommendedName>
        <fullName evidence="1">RNase H type-1 domain-containing protein</fullName>
    </recommendedName>
</protein>
<dbReference type="OrthoDB" id="1193120at2759"/>
<dbReference type="AlphaFoldDB" id="A0A2P5AXZ8"/>
<evidence type="ECO:0000259" key="1">
    <source>
        <dbReference type="Pfam" id="PF13456"/>
    </source>
</evidence>
<gene>
    <name evidence="2" type="ORF">PanWU01x14_289570</name>
</gene>
<keyword evidence="3" id="KW-1185">Reference proteome</keyword>
<dbReference type="PANTHER" id="PTHR47723:SF21">
    <property type="entry name" value="POLYNUCLEOTIDYL TRANSFERASE, RIBONUCLEASE H-LIKE SUPERFAMILY PROTEIN"/>
    <property type="match status" value="1"/>
</dbReference>
<dbReference type="Pfam" id="PF13456">
    <property type="entry name" value="RVT_3"/>
    <property type="match status" value="1"/>
</dbReference>